<accession>B9JNZ1</accession>
<dbReference type="SUPFAM" id="SSF51658">
    <property type="entry name" value="Xylose isomerase-like"/>
    <property type="match status" value="1"/>
</dbReference>
<dbReference type="AlphaFoldDB" id="B9JNZ1"/>
<evidence type="ECO:0000259" key="1">
    <source>
        <dbReference type="Pfam" id="PF01261"/>
    </source>
</evidence>
<protein>
    <submittedName>
        <fullName evidence="2">Sugar phosphate isomerase protein</fullName>
    </submittedName>
</protein>
<proteinExistence type="predicted"/>
<organism evidence="2 3">
    <name type="scientific">Rhizobium rhizogenes (strain K84 / ATCC BAA-868)</name>
    <name type="common">Agrobacterium radiobacter</name>
    <dbReference type="NCBI Taxonomy" id="311403"/>
    <lineage>
        <taxon>Bacteria</taxon>
        <taxon>Pseudomonadati</taxon>
        <taxon>Pseudomonadota</taxon>
        <taxon>Alphaproteobacteria</taxon>
        <taxon>Hyphomicrobiales</taxon>
        <taxon>Rhizobiaceae</taxon>
        <taxon>Rhizobium/Agrobacterium group</taxon>
        <taxon>Rhizobium</taxon>
    </lineage>
</organism>
<dbReference type="InterPro" id="IPR050312">
    <property type="entry name" value="IolE/XylAMocC-like"/>
</dbReference>
<sequence>MSNHNAPLAPVLGAALLIDDFEELHRWIFDADRDLELEDFANGKTLDGDWQSLVERYKKLLVSHGGRLGIHGPFWDNNILAVSDPQIRPIVQRRFVQGVDVCEALGATHMVVHSPFTMTDGNNMHASKAWRDYLMTLGRENLMPAVKRAEEVGCVLMIENVEDTNPFDRVAFAQSFESQAVRVSVDTGHAHLAHRMAGAPPVDCFIGSAGRLLQHIHIQDVDGYADRHWAPGDGEIHWRSVFEAISLQSSHPRLILEIKDKRDLIRGANYLRDLGLAS</sequence>
<dbReference type="Gene3D" id="3.20.20.150">
    <property type="entry name" value="Divalent-metal-dependent TIM barrel enzymes"/>
    <property type="match status" value="1"/>
</dbReference>
<dbReference type="STRING" id="311403.Arad_7861"/>
<dbReference type="RefSeq" id="WP_012649596.1">
    <property type="nucleotide sequence ID" value="NC_011983.1"/>
</dbReference>
<evidence type="ECO:0000313" key="3">
    <source>
        <dbReference type="Proteomes" id="UP000001600"/>
    </source>
</evidence>
<dbReference type="PANTHER" id="PTHR12110:SF53">
    <property type="entry name" value="BLR5974 PROTEIN"/>
    <property type="match status" value="1"/>
</dbReference>
<dbReference type="GO" id="GO:0016853">
    <property type="term" value="F:isomerase activity"/>
    <property type="evidence" value="ECO:0007669"/>
    <property type="project" value="UniProtKB-KW"/>
</dbReference>
<dbReference type="Pfam" id="PF01261">
    <property type="entry name" value="AP_endonuc_2"/>
    <property type="match status" value="1"/>
</dbReference>
<dbReference type="InterPro" id="IPR036237">
    <property type="entry name" value="Xyl_isomerase-like_sf"/>
</dbReference>
<keyword evidence="2" id="KW-0413">Isomerase</keyword>
<dbReference type="InterPro" id="IPR013022">
    <property type="entry name" value="Xyl_isomerase-like_TIM-brl"/>
</dbReference>
<dbReference type="HOGENOM" id="CLU_050006_7_1_5"/>
<dbReference type="eggNOG" id="COG1082">
    <property type="taxonomic scope" value="Bacteria"/>
</dbReference>
<dbReference type="Proteomes" id="UP000001600">
    <property type="component" value="Chromosome 2"/>
</dbReference>
<dbReference type="PANTHER" id="PTHR12110">
    <property type="entry name" value="HYDROXYPYRUVATE ISOMERASE"/>
    <property type="match status" value="1"/>
</dbReference>
<dbReference type="EMBL" id="CP000629">
    <property type="protein sequence ID" value="ACM29271.1"/>
    <property type="molecule type" value="Genomic_DNA"/>
</dbReference>
<dbReference type="KEGG" id="ara:Arad_7861"/>
<evidence type="ECO:0000313" key="2">
    <source>
        <dbReference type="EMBL" id="ACM29271.1"/>
    </source>
</evidence>
<reference evidence="2 3" key="1">
    <citation type="journal article" date="2009" name="J. Bacteriol.">
        <title>Genome sequences of three Agrobacterium biovars help elucidate the evolution of multichromosome genomes in bacteria.</title>
        <authorList>
            <person name="Slater S.C."/>
            <person name="Goldman B.S."/>
            <person name="Goodner B."/>
            <person name="Setubal J.C."/>
            <person name="Farrand S.K."/>
            <person name="Nester E.W."/>
            <person name="Burr T.J."/>
            <person name="Banta L."/>
            <person name="Dickerman A.W."/>
            <person name="Paulsen I."/>
            <person name="Otten L."/>
            <person name="Suen G."/>
            <person name="Welch R."/>
            <person name="Almeida N.F."/>
            <person name="Arnold F."/>
            <person name="Burton O.T."/>
            <person name="Du Z."/>
            <person name="Ewing A."/>
            <person name="Godsy E."/>
            <person name="Heisel S."/>
            <person name="Houmiel K.L."/>
            <person name="Jhaveri J."/>
            <person name="Lu J."/>
            <person name="Miller N.M."/>
            <person name="Norton S."/>
            <person name="Chen Q."/>
            <person name="Phoolcharoen W."/>
            <person name="Ohlin V."/>
            <person name="Ondrusek D."/>
            <person name="Pride N."/>
            <person name="Stricklin S.L."/>
            <person name="Sun J."/>
            <person name="Wheeler C."/>
            <person name="Wilson L."/>
            <person name="Zhu H."/>
            <person name="Wood D.W."/>
        </authorList>
    </citation>
    <scope>NUCLEOTIDE SEQUENCE [LARGE SCALE GENOMIC DNA]</scope>
    <source>
        <strain evidence="3">K84 / ATCC BAA-868</strain>
    </source>
</reference>
<name>B9JNZ1_RHIR8</name>
<feature type="domain" description="Xylose isomerase-like TIM barrel" evidence="1">
    <location>
        <begin position="52"/>
        <end position="272"/>
    </location>
</feature>
<gene>
    <name evidence="2" type="ordered locus">Arad_7861</name>
</gene>